<dbReference type="STRING" id="59895.A0A124SB04"/>
<evidence type="ECO:0000313" key="9">
    <source>
        <dbReference type="Proteomes" id="UP000243975"/>
    </source>
</evidence>
<accession>A0A124SB04</accession>
<organism evidence="8 9">
    <name type="scientific">Cynara cardunculus var. scolymus</name>
    <name type="common">Globe artichoke</name>
    <name type="synonym">Cynara scolymus</name>
    <dbReference type="NCBI Taxonomy" id="59895"/>
    <lineage>
        <taxon>Eukaryota</taxon>
        <taxon>Viridiplantae</taxon>
        <taxon>Streptophyta</taxon>
        <taxon>Embryophyta</taxon>
        <taxon>Tracheophyta</taxon>
        <taxon>Spermatophyta</taxon>
        <taxon>Magnoliopsida</taxon>
        <taxon>eudicotyledons</taxon>
        <taxon>Gunneridae</taxon>
        <taxon>Pentapetalae</taxon>
        <taxon>asterids</taxon>
        <taxon>campanulids</taxon>
        <taxon>Asterales</taxon>
        <taxon>Asteraceae</taxon>
        <taxon>Carduoideae</taxon>
        <taxon>Cardueae</taxon>
        <taxon>Carduinae</taxon>
        <taxon>Cynara</taxon>
    </lineage>
</organism>
<keyword evidence="7" id="KW-1133">Transmembrane helix</keyword>
<dbReference type="Gene3D" id="3.40.50.150">
    <property type="entry name" value="Vaccinia Virus protein VP39"/>
    <property type="match status" value="1"/>
</dbReference>
<evidence type="ECO:0000313" key="8">
    <source>
        <dbReference type="EMBL" id="KVH89126.1"/>
    </source>
</evidence>
<keyword evidence="5" id="KW-0325">Glycoprotein</keyword>
<sequence>MASNRISSFLISLRMKKTNIFFMLLTTVLCSSSYLIGNWKLRGITTVSTDVRSSIPCNVAPNDAVPIRTQTPLDFNPHHLAEDIPDSTPAARVNRFPPCSTEFSEYTPCEDVDRSLKFDRERLVYRERHCPEKGEVLKCRIPAPFGYRQPFRWPESRDAAWYANVPHKHLTVEKAGQNWVRFNGDRFTFPGGGTMFPNGAGAYIDDIGKLINLRDGSIRTAIDTGCGRVDMFIFFCFCIDGLYLIEVDRVLRPGGYWILSGPPINWERHWKGWGETREQLKGQQDLIESVARSLCWKKIIQKDDIAIWQKPTNHVHCKINRKVFKKPQFCQNQDPDMAWYTKMEACLTPLPDVSNIKETSGGGPVAKWPKRLTSTPPRIISRSVGEITEEDFTNDTDIWKTRLSRYKKLDQQLADKGRCEMEDILLEMDRILRPQGSVIIRDDVDLLVNVKTIADELQWETTLVDHEEGPLFQQPYLNLPKNPCTHLSIAIRSDFSYVKFIVLSIFVLIMRHLDLISSKHNTRQWRFLDFVSLIFFAAIFLFFVLVLTPLGDSIAASGSQALITSTTGAKQRHHLIALIEAGRNLTIQSCPSDTVDYMPCEDPNRNRLLSREMNYYRERHCPPAEERPLCLIPPPEGYNIPIQWPTSLYKIWHENMPYNKLAERKGHQGWMKKEGPHFIFPGGGTMFPDGAVHYIEQLEHYIPISGGVLRTVLDMGCGVASFGGYLLAEDLLTLSFAPRDSHKSQIQFALERGIPAFVLMLGTRRLPFPAFSFDLIHCSRCLIPFTAHNATYFMEVDRLLRPGGYLVISGPPVQWHGYEKEWEDLQTVAKALCYDSVVVDGNTAIWKKPTDISCLKSQKLGIKLCDEYYGLKQCVSLPSSVNGKLAVGAIPKWPQRLTKTPSRATVIRNGNEEFELDTRLWQRRISFYKESLNLKLGTQAVRNVMDMNAFFGGFAASLISDPLCEPFSSYPRTYDFIHVASFESLIKDPTTGKKRCNIVDVMVEIDRLLRPEGTFVVRDSPETIKKLDSVARSVRWESTIHDTEPESHMNERILVATKPLWTLTSSQ</sequence>
<evidence type="ECO:0000256" key="2">
    <source>
        <dbReference type="ARBA" id="ARBA00008361"/>
    </source>
</evidence>
<reference evidence="8 9" key="1">
    <citation type="journal article" date="2016" name="Sci. Rep.">
        <title>The genome sequence of the outbreeding globe artichoke constructed de novo incorporating a phase-aware low-pass sequencing strategy of F1 progeny.</title>
        <authorList>
            <person name="Scaglione D."/>
            <person name="Reyes-Chin-Wo S."/>
            <person name="Acquadro A."/>
            <person name="Froenicke L."/>
            <person name="Portis E."/>
            <person name="Beitel C."/>
            <person name="Tirone M."/>
            <person name="Mauro R."/>
            <person name="Lo Monaco A."/>
            <person name="Mauromicale G."/>
            <person name="Faccioli P."/>
            <person name="Cattivelli L."/>
            <person name="Rieseberg L."/>
            <person name="Michelmore R."/>
            <person name="Lanteri S."/>
        </authorList>
    </citation>
    <scope>NUCLEOTIDE SEQUENCE [LARGE SCALE GENOMIC DNA]</scope>
    <source>
        <strain evidence="8">2C</strain>
    </source>
</reference>
<name>A0A124SB04_CYNCS</name>
<dbReference type="GO" id="GO:0005802">
    <property type="term" value="C:trans-Golgi network"/>
    <property type="evidence" value="ECO:0007669"/>
    <property type="project" value="TreeGrafter"/>
</dbReference>
<evidence type="ECO:0000256" key="3">
    <source>
        <dbReference type="ARBA" id="ARBA00022603"/>
    </source>
</evidence>
<evidence type="ECO:0000256" key="4">
    <source>
        <dbReference type="ARBA" id="ARBA00022968"/>
    </source>
</evidence>
<comment type="subcellular location">
    <subcellularLocation>
        <location evidence="6">Endomembrane system</location>
        <topology evidence="6">Single-pass membrane protein</topology>
    </subcellularLocation>
    <subcellularLocation>
        <location evidence="1">Membrane</location>
        <topology evidence="1">Single-pass type II membrane protein</topology>
    </subcellularLocation>
</comment>
<dbReference type="InterPro" id="IPR004159">
    <property type="entry name" value="Put_SAM_MeTrfase"/>
</dbReference>
<keyword evidence="7" id="KW-0472">Membrane</keyword>
<keyword evidence="7" id="KW-0812">Transmembrane</keyword>
<gene>
    <name evidence="8" type="ORF">Ccrd_008884</name>
</gene>
<dbReference type="GO" id="GO:0016020">
    <property type="term" value="C:membrane"/>
    <property type="evidence" value="ECO:0007669"/>
    <property type="project" value="UniProtKB-SubCell"/>
</dbReference>
<evidence type="ECO:0000256" key="5">
    <source>
        <dbReference type="ARBA" id="ARBA00023180"/>
    </source>
</evidence>
<dbReference type="EMBL" id="LEKV01005309">
    <property type="protein sequence ID" value="KVH89126.1"/>
    <property type="molecule type" value="Genomic_DNA"/>
</dbReference>
<dbReference type="GO" id="GO:0032259">
    <property type="term" value="P:methylation"/>
    <property type="evidence" value="ECO:0007669"/>
    <property type="project" value="UniProtKB-KW"/>
</dbReference>
<evidence type="ECO:0000256" key="6">
    <source>
        <dbReference type="ARBA" id="ARBA00037847"/>
    </source>
</evidence>
<dbReference type="AlphaFoldDB" id="A0A124SB04"/>
<keyword evidence="3 8" id="KW-0808">Transferase</keyword>
<evidence type="ECO:0000256" key="1">
    <source>
        <dbReference type="ARBA" id="ARBA00004606"/>
    </source>
</evidence>
<evidence type="ECO:0000256" key="7">
    <source>
        <dbReference type="SAM" id="Phobius"/>
    </source>
</evidence>
<keyword evidence="4" id="KW-0735">Signal-anchor</keyword>
<dbReference type="Pfam" id="PF03141">
    <property type="entry name" value="Methyltransf_29"/>
    <property type="match status" value="5"/>
</dbReference>
<feature type="transmembrane region" description="Helical" evidence="7">
    <location>
        <begin position="525"/>
        <end position="547"/>
    </location>
</feature>
<dbReference type="InterPro" id="IPR029063">
    <property type="entry name" value="SAM-dependent_MTases_sf"/>
</dbReference>
<dbReference type="GO" id="GO:0008757">
    <property type="term" value="F:S-adenosylmethionine-dependent methyltransferase activity"/>
    <property type="evidence" value="ECO:0007669"/>
    <property type="project" value="TreeGrafter"/>
</dbReference>
<protein>
    <submittedName>
        <fullName evidence="8">Putative S-adenosyl-L-methionine-dependent methyltransferase</fullName>
    </submittedName>
</protein>
<keyword evidence="3 8" id="KW-0489">Methyltransferase</keyword>
<dbReference type="FunFam" id="3.40.50.150:FF:000165">
    <property type="entry name" value="probable methyltransferase PMT13"/>
    <property type="match status" value="1"/>
</dbReference>
<proteinExistence type="inferred from homology"/>
<dbReference type="Gramene" id="KVH89126">
    <property type="protein sequence ID" value="KVH89126"/>
    <property type="gene ID" value="Ccrd_008884"/>
</dbReference>
<dbReference type="PANTHER" id="PTHR10108:SF1145">
    <property type="entry name" value="METHYLTRANSFERASE"/>
    <property type="match status" value="1"/>
</dbReference>
<dbReference type="PANTHER" id="PTHR10108">
    <property type="entry name" value="SAM-DEPENDENT METHYLTRANSFERASE"/>
    <property type="match status" value="1"/>
</dbReference>
<keyword evidence="9" id="KW-1185">Reference proteome</keyword>
<dbReference type="GO" id="GO:0005768">
    <property type="term" value="C:endosome"/>
    <property type="evidence" value="ECO:0007669"/>
    <property type="project" value="TreeGrafter"/>
</dbReference>
<dbReference type="OMA" id="DTNHEAQ"/>
<dbReference type="Proteomes" id="UP000243975">
    <property type="component" value="Unassembled WGS sequence"/>
</dbReference>
<dbReference type="SUPFAM" id="SSF53335">
    <property type="entry name" value="S-adenosyl-L-methionine-dependent methyltransferases"/>
    <property type="match status" value="2"/>
</dbReference>
<comment type="similarity">
    <text evidence="2">Belongs to the methyltransferase superfamily.</text>
</comment>
<comment type="caution">
    <text evidence="8">The sequence shown here is derived from an EMBL/GenBank/DDBJ whole genome shotgun (WGS) entry which is preliminary data.</text>
</comment>
<feature type="transmembrane region" description="Helical" evidence="7">
    <location>
        <begin position="495"/>
        <end position="513"/>
    </location>
</feature>